<dbReference type="PANTHER" id="PTHR24221:SF654">
    <property type="entry name" value="ATP-BINDING CASSETTE SUB-FAMILY B MEMBER 6"/>
    <property type="match status" value="1"/>
</dbReference>
<keyword evidence="5" id="KW-0547">Nucleotide-binding</keyword>
<evidence type="ECO:0000256" key="5">
    <source>
        <dbReference type="ARBA" id="ARBA00022741"/>
    </source>
</evidence>
<keyword evidence="6 12" id="KW-0067">ATP-binding</keyword>
<feature type="transmembrane region" description="Helical" evidence="9">
    <location>
        <begin position="148"/>
        <end position="165"/>
    </location>
</feature>
<dbReference type="GO" id="GO:0016887">
    <property type="term" value="F:ATP hydrolysis activity"/>
    <property type="evidence" value="ECO:0007669"/>
    <property type="project" value="InterPro"/>
</dbReference>
<sequence>MTDPKTGPKTARPGPKLPGAWAIMAPVRGQIRAGMALAVLSALFGLATLGFLALTVQALMAGQGALACGFMAAAFLCTLGGYLGRLGAFNQSHYAAFRLERLLRTGLAQRLAQVSLGYVETEGAGGLTKVIHDDVKALHVFVADSTPLYARAYVTPFVTFALLLWLDWRLALAALAVLALGMGVLTWAQRRRGEMARAYNDARERVSAAVVEFVQAMPVVRTFDAGHGIFGRYQRALDAYAQVLARWYRESGFAARFSWVVLAPMPTLAVVLWLGGGLVWAGDLDPLRWLAVLLLCTGMAEAVMPMMMLRHMNEKVKLSIARIHEVMAAPVLPEPAPGAEARPQDASVRFENVTFRYGAGESDALTDVTFEAAPGTVTALVGPSGAGKSTVARLIPRFWDANSGRVLIGGADVREMTADTLMGQVAFVFQDTFLFSDSIAANIRLGSPEASMEDVIAAATAAQAHDFIMDLPQGYDTPAGERGSFLSGGQRQRITIARAILQDRPILVLDEATAFADPENEAALVAALARLMRGKTVLMVAHRLPTIRDADRILVFDRGRLTEQGRHDDLVAGGGLYARLWSNYERAQNWSLGQRAPQEVPA</sequence>
<evidence type="ECO:0000256" key="4">
    <source>
        <dbReference type="ARBA" id="ARBA00022692"/>
    </source>
</evidence>
<keyword evidence="3" id="KW-1003">Cell membrane</keyword>
<proteinExistence type="predicted"/>
<dbReference type="InterPro" id="IPR027417">
    <property type="entry name" value="P-loop_NTPase"/>
</dbReference>
<dbReference type="InterPro" id="IPR011527">
    <property type="entry name" value="ABC1_TM_dom"/>
</dbReference>
<dbReference type="Gene3D" id="3.40.50.300">
    <property type="entry name" value="P-loop containing nucleotide triphosphate hydrolases"/>
    <property type="match status" value="1"/>
</dbReference>
<dbReference type="InterPro" id="IPR003593">
    <property type="entry name" value="AAA+_ATPase"/>
</dbReference>
<dbReference type="PROSITE" id="PS50893">
    <property type="entry name" value="ABC_TRANSPORTER_2"/>
    <property type="match status" value="1"/>
</dbReference>
<gene>
    <name evidence="12" type="ORF">EV657_102164</name>
</gene>
<feature type="domain" description="ABC transporter" evidence="10">
    <location>
        <begin position="348"/>
        <end position="583"/>
    </location>
</feature>
<reference evidence="12 13" key="1">
    <citation type="submission" date="2019-03" db="EMBL/GenBank/DDBJ databases">
        <title>Genomic Encyclopedia of Type Strains, Phase IV (KMG-IV): sequencing the most valuable type-strain genomes for metagenomic binning, comparative biology and taxonomic classification.</title>
        <authorList>
            <person name="Goeker M."/>
        </authorList>
    </citation>
    <scope>NUCLEOTIDE SEQUENCE [LARGE SCALE GENOMIC DNA]</scope>
    <source>
        <strain evidence="12 13">JA181</strain>
    </source>
</reference>
<evidence type="ECO:0000256" key="7">
    <source>
        <dbReference type="ARBA" id="ARBA00022989"/>
    </source>
</evidence>
<dbReference type="GO" id="GO:0005524">
    <property type="term" value="F:ATP binding"/>
    <property type="evidence" value="ECO:0007669"/>
    <property type="project" value="UniProtKB-KW"/>
</dbReference>
<dbReference type="InterPro" id="IPR039421">
    <property type="entry name" value="Type_1_exporter"/>
</dbReference>
<evidence type="ECO:0000256" key="6">
    <source>
        <dbReference type="ARBA" id="ARBA00022840"/>
    </source>
</evidence>
<accession>A0A4R8G8I0</accession>
<dbReference type="SUPFAM" id="SSF52540">
    <property type="entry name" value="P-loop containing nucleoside triphosphate hydrolases"/>
    <property type="match status" value="1"/>
</dbReference>
<evidence type="ECO:0000313" key="12">
    <source>
        <dbReference type="EMBL" id="TDX33287.1"/>
    </source>
</evidence>
<dbReference type="PANTHER" id="PTHR24221">
    <property type="entry name" value="ATP-BINDING CASSETTE SUB-FAMILY B"/>
    <property type="match status" value="1"/>
</dbReference>
<protein>
    <submittedName>
        <fullName evidence="12">ATP-binding cassette subfamily B protein</fullName>
    </submittedName>
</protein>
<keyword evidence="7 9" id="KW-1133">Transmembrane helix</keyword>
<dbReference type="FunFam" id="3.40.50.300:FF:000221">
    <property type="entry name" value="Multidrug ABC transporter ATP-binding protein"/>
    <property type="match status" value="1"/>
</dbReference>
<evidence type="ECO:0000256" key="8">
    <source>
        <dbReference type="ARBA" id="ARBA00023136"/>
    </source>
</evidence>
<organism evidence="12 13">
    <name type="scientific">Rhodovulum visakhapatnamense</name>
    <dbReference type="NCBI Taxonomy" id="364297"/>
    <lineage>
        <taxon>Bacteria</taxon>
        <taxon>Pseudomonadati</taxon>
        <taxon>Pseudomonadota</taxon>
        <taxon>Alphaproteobacteria</taxon>
        <taxon>Rhodobacterales</taxon>
        <taxon>Paracoccaceae</taxon>
        <taxon>Rhodovulum</taxon>
    </lineage>
</organism>
<comment type="subcellular location">
    <subcellularLocation>
        <location evidence="1">Cell membrane</location>
        <topology evidence="1">Multi-pass membrane protein</topology>
    </subcellularLocation>
</comment>
<dbReference type="Pfam" id="PF00005">
    <property type="entry name" value="ABC_tran"/>
    <property type="match status" value="1"/>
</dbReference>
<dbReference type="GO" id="GO:0140359">
    <property type="term" value="F:ABC-type transporter activity"/>
    <property type="evidence" value="ECO:0007669"/>
    <property type="project" value="InterPro"/>
</dbReference>
<dbReference type="AlphaFoldDB" id="A0A4R8G8I0"/>
<dbReference type="InterPro" id="IPR003439">
    <property type="entry name" value="ABC_transporter-like_ATP-bd"/>
</dbReference>
<dbReference type="InterPro" id="IPR036640">
    <property type="entry name" value="ABC1_TM_sf"/>
</dbReference>
<evidence type="ECO:0000256" key="9">
    <source>
        <dbReference type="SAM" id="Phobius"/>
    </source>
</evidence>
<dbReference type="Pfam" id="PF00664">
    <property type="entry name" value="ABC_membrane"/>
    <property type="match status" value="1"/>
</dbReference>
<dbReference type="Gene3D" id="1.20.1560.10">
    <property type="entry name" value="ABC transporter type 1, transmembrane domain"/>
    <property type="match status" value="1"/>
</dbReference>
<keyword evidence="4 9" id="KW-0812">Transmembrane</keyword>
<evidence type="ECO:0000259" key="11">
    <source>
        <dbReference type="PROSITE" id="PS50929"/>
    </source>
</evidence>
<feature type="domain" description="ABC transmembrane type-1" evidence="11">
    <location>
        <begin position="33"/>
        <end position="309"/>
    </location>
</feature>
<evidence type="ECO:0000259" key="10">
    <source>
        <dbReference type="PROSITE" id="PS50893"/>
    </source>
</evidence>
<dbReference type="RefSeq" id="WP_208323206.1">
    <property type="nucleotide sequence ID" value="NZ_SOEB01000002.1"/>
</dbReference>
<dbReference type="SUPFAM" id="SSF90123">
    <property type="entry name" value="ABC transporter transmembrane region"/>
    <property type="match status" value="1"/>
</dbReference>
<feature type="transmembrane region" description="Helical" evidence="9">
    <location>
        <begin position="33"/>
        <end position="54"/>
    </location>
</feature>
<keyword evidence="2" id="KW-0813">Transport</keyword>
<dbReference type="Proteomes" id="UP000295484">
    <property type="component" value="Unassembled WGS sequence"/>
</dbReference>
<dbReference type="SMART" id="SM00382">
    <property type="entry name" value="AAA"/>
    <property type="match status" value="1"/>
</dbReference>
<name>A0A4R8G8I0_9RHOB</name>
<feature type="transmembrane region" description="Helical" evidence="9">
    <location>
        <begin position="60"/>
        <end position="83"/>
    </location>
</feature>
<evidence type="ECO:0000256" key="1">
    <source>
        <dbReference type="ARBA" id="ARBA00004651"/>
    </source>
</evidence>
<feature type="transmembrane region" description="Helical" evidence="9">
    <location>
        <begin position="257"/>
        <end position="281"/>
    </location>
</feature>
<feature type="transmembrane region" description="Helical" evidence="9">
    <location>
        <begin position="287"/>
        <end position="309"/>
    </location>
</feature>
<evidence type="ECO:0000256" key="3">
    <source>
        <dbReference type="ARBA" id="ARBA00022475"/>
    </source>
</evidence>
<comment type="caution">
    <text evidence="12">The sequence shown here is derived from an EMBL/GenBank/DDBJ whole genome shotgun (WGS) entry which is preliminary data.</text>
</comment>
<evidence type="ECO:0000256" key="2">
    <source>
        <dbReference type="ARBA" id="ARBA00022448"/>
    </source>
</evidence>
<dbReference type="PROSITE" id="PS50929">
    <property type="entry name" value="ABC_TM1F"/>
    <property type="match status" value="1"/>
</dbReference>
<dbReference type="GO" id="GO:0005886">
    <property type="term" value="C:plasma membrane"/>
    <property type="evidence" value="ECO:0007669"/>
    <property type="project" value="UniProtKB-SubCell"/>
</dbReference>
<keyword evidence="8 9" id="KW-0472">Membrane</keyword>
<dbReference type="PROSITE" id="PS00211">
    <property type="entry name" value="ABC_TRANSPORTER_1"/>
    <property type="match status" value="1"/>
</dbReference>
<dbReference type="EMBL" id="SOEB01000002">
    <property type="protein sequence ID" value="TDX33287.1"/>
    <property type="molecule type" value="Genomic_DNA"/>
</dbReference>
<evidence type="ECO:0000313" key="13">
    <source>
        <dbReference type="Proteomes" id="UP000295484"/>
    </source>
</evidence>
<dbReference type="InterPro" id="IPR017871">
    <property type="entry name" value="ABC_transporter-like_CS"/>
</dbReference>
<feature type="transmembrane region" description="Helical" evidence="9">
    <location>
        <begin position="171"/>
        <end position="188"/>
    </location>
</feature>